<dbReference type="Proteomes" id="UP000199021">
    <property type="component" value="Unassembled WGS sequence"/>
</dbReference>
<accession>A0A1H9MI58</accession>
<dbReference type="PANTHER" id="PTHR43283:SF14">
    <property type="entry name" value="BLL8153 PROTEIN"/>
    <property type="match status" value="1"/>
</dbReference>
<keyword evidence="3" id="KW-1185">Reference proteome</keyword>
<dbReference type="Pfam" id="PF00144">
    <property type="entry name" value="Beta-lactamase"/>
    <property type="match status" value="1"/>
</dbReference>
<evidence type="ECO:0000313" key="3">
    <source>
        <dbReference type="Proteomes" id="UP000199021"/>
    </source>
</evidence>
<dbReference type="AlphaFoldDB" id="A0A1H9MI58"/>
<organism evidence="2 3">
    <name type="scientific">Neolewinella agarilytica</name>
    <dbReference type="NCBI Taxonomy" id="478744"/>
    <lineage>
        <taxon>Bacteria</taxon>
        <taxon>Pseudomonadati</taxon>
        <taxon>Bacteroidota</taxon>
        <taxon>Saprospiria</taxon>
        <taxon>Saprospirales</taxon>
        <taxon>Lewinellaceae</taxon>
        <taxon>Neolewinella</taxon>
    </lineage>
</organism>
<dbReference type="Gene3D" id="3.40.710.10">
    <property type="entry name" value="DD-peptidase/beta-lactamase superfamily"/>
    <property type="match status" value="1"/>
</dbReference>
<reference evidence="3" key="1">
    <citation type="submission" date="2016-10" db="EMBL/GenBank/DDBJ databases">
        <authorList>
            <person name="Varghese N."/>
            <person name="Submissions S."/>
        </authorList>
    </citation>
    <scope>NUCLEOTIDE SEQUENCE [LARGE SCALE GENOMIC DNA]</scope>
    <source>
        <strain evidence="3">DSM 24740</strain>
    </source>
</reference>
<dbReference type="PANTHER" id="PTHR43283">
    <property type="entry name" value="BETA-LACTAMASE-RELATED"/>
    <property type="match status" value="1"/>
</dbReference>
<dbReference type="RefSeq" id="WP_090172316.1">
    <property type="nucleotide sequence ID" value="NZ_FOFB01000029.1"/>
</dbReference>
<dbReference type="EMBL" id="FOFB01000029">
    <property type="protein sequence ID" value="SER23219.1"/>
    <property type="molecule type" value="Genomic_DNA"/>
</dbReference>
<dbReference type="SUPFAM" id="SSF56601">
    <property type="entry name" value="beta-lactamase/transpeptidase-like"/>
    <property type="match status" value="1"/>
</dbReference>
<dbReference type="OrthoDB" id="9773047at2"/>
<evidence type="ECO:0000313" key="2">
    <source>
        <dbReference type="EMBL" id="SER23219.1"/>
    </source>
</evidence>
<protein>
    <recommendedName>
        <fullName evidence="1">Beta-lactamase-related domain-containing protein</fullName>
    </recommendedName>
</protein>
<dbReference type="InterPro" id="IPR050789">
    <property type="entry name" value="Diverse_Enzym_Activities"/>
</dbReference>
<feature type="domain" description="Beta-lactamase-related" evidence="1">
    <location>
        <begin position="101"/>
        <end position="379"/>
    </location>
</feature>
<evidence type="ECO:0000259" key="1">
    <source>
        <dbReference type="Pfam" id="PF00144"/>
    </source>
</evidence>
<gene>
    <name evidence="2" type="ORF">SAMN05444359_12926</name>
</gene>
<dbReference type="InParanoid" id="A0A1H9MI58"/>
<dbReference type="STRING" id="478744.SAMN05444359_12926"/>
<proteinExistence type="predicted"/>
<dbReference type="InterPro" id="IPR001466">
    <property type="entry name" value="Beta-lactam-related"/>
</dbReference>
<dbReference type="InterPro" id="IPR012338">
    <property type="entry name" value="Beta-lactam/transpept-like"/>
</dbReference>
<name>A0A1H9MI58_9BACT</name>
<sequence length="402" mass="44689">MKLFLKVLLGLLLLLLLAAVCYYPKLQRVNQVMHFFDREIIVDNFRSTDKMMTYRKIPAADQPSPLPEARTTPPLPASFTYGSLTMAVPAYLDSSYTTGFLILDNDTIRHEQYFRGHTAETPQIVWSVSKSFLSALFGIAVAEGKVESLEQTVDEYCPVLLGSGYEGVRIKDVLQMSSGVAFNEDYADFWSDINQWGRGFAWGASQDAFAAGLEREKEPGTFNHYVSINTHVLGMVLVRATGQNIAQYAKEKLWNPLGMEHDSYWLTDDYGMEMALGGLNTTVRNCARLGSLYEHKGNWQGTQIIPESWVAASVTPDAPHLQPGVRPSSAHTLGYGYQWWVPDGDEGEFLAVGVYNQFIYVNPATHTVIVKHSANPGFTTSSPLGTTEMFLALCREIVKGLG</sequence>